<dbReference type="GO" id="GO:0005840">
    <property type="term" value="C:ribosome"/>
    <property type="evidence" value="ECO:0007669"/>
    <property type="project" value="UniProtKB-KW"/>
</dbReference>
<dbReference type="InterPro" id="IPR037147">
    <property type="entry name" value="Ribosomal_bL28_sf"/>
</dbReference>
<dbReference type="Proteomes" id="UP000002043">
    <property type="component" value="Chromosome"/>
</dbReference>
<dbReference type="OrthoDB" id="9805609at2"/>
<sequence>MARCFVCGKTTKIGRSVTFSAERNPRKFKANLHRIRVRLEDGSVKRVYVCAKCIKAGKVQKVVRTG</sequence>
<dbReference type="PANTHER" id="PTHR39080">
    <property type="entry name" value="50S RIBOSOMAL PROTEIN L28"/>
    <property type="match status" value="1"/>
</dbReference>
<comment type="similarity">
    <text evidence="1 5">Belongs to the bacterial ribosomal protein bL28 family.</text>
</comment>
<name>D3SNJ1_THEAH</name>
<dbReference type="STRING" id="638303.Thal_0091"/>
<dbReference type="SUPFAM" id="SSF143800">
    <property type="entry name" value="L28p-like"/>
    <property type="match status" value="1"/>
</dbReference>
<dbReference type="HOGENOM" id="CLU_064548_7_0_0"/>
<dbReference type="GO" id="GO:0003735">
    <property type="term" value="F:structural constituent of ribosome"/>
    <property type="evidence" value="ECO:0007669"/>
    <property type="project" value="InterPro"/>
</dbReference>
<keyword evidence="3 5" id="KW-0687">Ribonucleoprotein</keyword>
<evidence type="ECO:0000256" key="1">
    <source>
        <dbReference type="ARBA" id="ARBA00008760"/>
    </source>
</evidence>
<dbReference type="AlphaFoldDB" id="D3SNJ1"/>
<dbReference type="GO" id="GO:1990904">
    <property type="term" value="C:ribonucleoprotein complex"/>
    <property type="evidence" value="ECO:0007669"/>
    <property type="project" value="UniProtKB-KW"/>
</dbReference>
<dbReference type="InterPro" id="IPR034704">
    <property type="entry name" value="Ribosomal_bL28/bL31-like_sf"/>
</dbReference>
<keyword evidence="2 5" id="KW-0689">Ribosomal protein</keyword>
<evidence type="ECO:0000313" key="7">
    <source>
        <dbReference type="Proteomes" id="UP000002043"/>
    </source>
</evidence>
<dbReference type="InterPro" id="IPR050096">
    <property type="entry name" value="Bacterial_rp_bL28"/>
</dbReference>
<dbReference type="InterPro" id="IPR026569">
    <property type="entry name" value="Ribosomal_bL28"/>
</dbReference>
<evidence type="ECO:0000313" key="6">
    <source>
        <dbReference type="EMBL" id="ADC88728.1"/>
    </source>
</evidence>
<evidence type="ECO:0000256" key="5">
    <source>
        <dbReference type="HAMAP-Rule" id="MF_00373"/>
    </source>
</evidence>
<accession>D3SNJ1</accession>
<dbReference type="EMBL" id="CP001931">
    <property type="protein sequence ID" value="ADC88728.1"/>
    <property type="molecule type" value="Genomic_DNA"/>
</dbReference>
<organism evidence="6 7">
    <name type="scientific">Thermocrinis albus (strain DSM 14484 / JCM 11386 / HI 11/12)</name>
    <dbReference type="NCBI Taxonomy" id="638303"/>
    <lineage>
        <taxon>Bacteria</taxon>
        <taxon>Pseudomonadati</taxon>
        <taxon>Aquificota</taxon>
        <taxon>Aquificia</taxon>
        <taxon>Aquificales</taxon>
        <taxon>Aquificaceae</taxon>
        <taxon>Thermocrinis</taxon>
    </lineage>
</organism>
<dbReference type="GO" id="GO:0006412">
    <property type="term" value="P:translation"/>
    <property type="evidence" value="ECO:0007669"/>
    <property type="project" value="UniProtKB-UniRule"/>
</dbReference>
<dbReference type="RefSeq" id="WP_012991135.1">
    <property type="nucleotide sequence ID" value="NC_013894.1"/>
</dbReference>
<gene>
    <name evidence="5" type="primary">rpmB</name>
    <name evidence="6" type="ordered locus">Thal_0091</name>
</gene>
<dbReference type="HAMAP" id="MF_00373">
    <property type="entry name" value="Ribosomal_bL28"/>
    <property type="match status" value="1"/>
</dbReference>
<dbReference type="InterPro" id="IPR001383">
    <property type="entry name" value="Ribosomal_bL28_bact-type"/>
</dbReference>
<evidence type="ECO:0000256" key="4">
    <source>
        <dbReference type="ARBA" id="ARBA00035174"/>
    </source>
</evidence>
<proteinExistence type="inferred from homology"/>
<dbReference type="PANTHER" id="PTHR39080:SF1">
    <property type="entry name" value="LARGE RIBOSOMAL SUBUNIT PROTEIN BL28A"/>
    <property type="match status" value="1"/>
</dbReference>
<reference evidence="7" key="1">
    <citation type="journal article" date="2010" name="Stand. Genomic Sci.">
        <title>Complete genome sequence of Thermocrinis albus type strain (HI 11/12T).</title>
        <authorList>
            <person name="Wirth R."/>
            <person name="Sikorski J."/>
            <person name="Brambilla E."/>
            <person name="Misra M."/>
            <person name="Lapidus A."/>
            <person name="Copeland A."/>
            <person name="Nolan M."/>
            <person name="Lucas S."/>
            <person name="Chen F."/>
            <person name="Tice H."/>
            <person name="Cheng J.F."/>
            <person name="Han C."/>
            <person name="Detter J.C."/>
            <person name="Tapia R."/>
            <person name="Bruce D."/>
            <person name="Goodwin L."/>
            <person name="Pitluck S."/>
            <person name="Pati A."/>
            <person name="Anderson I."/>
            <person name="Ivanova N."/>
            <person name="Mavromatis K."/>
            <person name="Mikhailova N."/>
            <person name="Chen A."/>
            <person name="Palaniappan K."/>
            <person name="Bilek Y."/>
            <person name="Hader T."/>
            <person name="Land M."/>
            <person name="Hauser L."/>
            <person name="Chang Y.J."/>
            <person name="Jeffries C.D."/>
            <person name="Tindall B.J."/>
            <person name="Rohde M."/>
            <person name="Goker M."/>
            <person name="Bristow J."/>
            <person name="Eisen J.A."/>
            <person name="Markowitz V."/>
            <person name="Hugenholtz P."/>
            <person name="Kyrpides N.C."/>
            <person name="Klenk H.P."/>
        </authorList>
    </citation>
    <scope>NUCLEOTIDE SEQUENCE [LARGE SCALE GENOMIC DNA]</scope>
    <source>
        <strain evidence="7">DSM 14484 / JCM 11386 / HI 11/12</strain>
    </source>
</reference>
<keyword evidence="7" id="KW-1185">Reference proteome</keyword>
<evidence type="ECO:0000256" key="2">
    <source>
        <dbReference type="ARBA" id="ARBA00022980"/>
    </source>
</evidence>
<evidence type="ECO:0000256" key="3">
    <source>
        <dbReference type="ARBA" id="ARBA00023274"/>
    </source>
</evidence>
<dbReference type="KEGG" id="tal:Thal_0091"/>
<dbReference type="Pfam" id="PF00830">
    <property type="entry name" value="Ribosomal_L28"/>
    <property type="match status" value="1"/>
</dbReference>
<dbReference type="eggNOG" id="COG0227">
    <property type="taxonomic scope" value="Bacteria"/>
</dbReference>
<protein>
    <recommendedName>
        <fullName evidence="4 5">Large ribosomal subunit protein bL28</fullName>
    </recommendedName>
</protein>
<dbReference type="Gene3D" id="2.30.170.40">
    <property type="entry name" value="Ribosomal protein L28/L24"/>
    <property type="match status" value="1"/>
</dbReference>
<dbReference type="NCBIfam" id="TIGR00009">
    <property type="entry name" value="L28"/>
    <property type="match status" value="1"/>
</dbReference>